<gene>
    <name evidence="4" type="ORF">FY036_05320</name>
</gene>
<reference evidence="4 5" key="1">
    <citation type="submission" date="2019-08" db="EMBL/GenBank/DDBJ databases">
        <authorList>
            <person name="Seo Y.L."/>
        </authorList>
    </citation>
    <scope>NUCLEOTIDE SEQUENCE [LARGE SCALE GENOMIC DNA]</scope>
    <source>
        <strain evidence="4 5">MaA-C15</strain>
    </source>
</reference>
<feature type="domain" description="Right handed beta helix" evidence="3">
    <location>
        <begin position="171"/>
        <end position="326"/>
    </location>
</feature>
<feature type="domain" description="Rhamnogalacturonase A/B/Epimerase-like pectate lyase" evidence="2">
    <location>
        <begin position="48"/>
        <end position="108"/>
    </location>
</feature>
<dbReference type="InterPro" id="IPR006311">
    <property type="entry name" value="TAT_signal"/>
</dbReference>
<reference evidence="4 5" key="2">
    <citation type="submission" date="2019-09" db="EMBL/GenBank/DDBJ databases">
        <title>Mesorhizobium sp. MaA-C15 isolated from Microcystis aeruginosa.</title>
        <authorList>
            <person name="Jeong S.E."/>
            <person name="Jin H.M."/>
            <person name="Jeon C.O."/>
        </authorList>
    </citation>
    <scope>NUCLEOTIDE SEQUENCE [LARGE SCALE GENOMIC DNA]</scope>
    <source>
        <strain evidence="4 5">MaA-C15</strain>
    </source>
</reference>
<comment type="caution">
    <text evidence="4">The sequence shown here is derived from an EMBL/GenBank/DDBJ whole genome shotgun (WGS) entry which is preliminary data.</text>
</comment>
<evidence type="ECO:0000259" key="3">
    <source>
        <dbReference type="Pfam" id="PF13229"/>
    </source>
</evidence>
<dbReference type="Pfam" id="PF13229">
    <property type="entry name" value="Beta_helix"/>
    <property type="match status" value="1"/>
</dbReference>
<dbReference type="PROSITE" id="PS51318">
    <property type="entry name" value="TAT"/>
    <property type="match status" value="1"/>
</dbReference>
<dbReference type="Gene3D" id="2.160.20.10">
    <property type="entry name" value="Single-stranded right-handed beta-helix, Pectin lyase-like"/>
    <property type="match status" value="1"/>
</dbReference>
<evidence type="ECO:0000259" key="2">
    <source>
        <dbReference type="Pfam" id="PF12708"/>
    </source>
</evidence>
<evidence type="ECO:0000256" key="1">
    <source>
        <dbReference type="SAM" id="SignalP"/>
    </source>
</evidence>
<dbReference type="InterPro" id="IPR012334">
    <property type="entry name" value="Pectin_lyas_fold"/>
</dbReference>
<evidence type="ECO:0000313" key="5">
    <source>
        <dbReference type="Proteomes" id="UP000323258"/>
    </source>
</evidence>
<dbReference type="NCBIfam" id="TIGR03808">
    <property type="entry name" value="RR_plus_rpt_1"/>
    <property type="match status" value="1"/>
</dbReference>
<keyword evidence="1" id="KW-0732">Signal</keyword>
<dbReference type="EMBL" id="VSZS01000056">
    <property type="protein sequence ID" value="TYR34378.1"/>
    <property type="molecule type" value="Genomic_DNA"/>
</dbReference>
<sequence length="465" mass="48212">MVVTTVPKINRRKLLAGALGLAGSAIAARAAAAPLADMTVTSAIRGSINAEEFGVWPGALDDQSRAFAKMLAKAAESRAPVFLPPGDYRVSNIRLPRETRLVGVPGATRIVYGGDGYLFAAEDAGFIELTGLSIDGANRPLGREAQALVEMRRVANLAMDRCEILGSAGSAIALERVSGSVERSTISGAAAYALYSVEAGRMRIASNVVSDCGDGGILVHRWQPAADGSMVTGNRIERIGARSGGTGQNGNGINVFRADNVIVADNHVADCAFSAIRANSAGNVQITGNQCLRSGETAIYSEFSFEGAVIGSNVVDGAAIGISIANFNEGGRMAVCNGNIVRNLVDKAPYEAFEAVGFGIGISVEADTAVSGNVVENAPRFGMMLGWGEFLRNVTATGNVVRNAREGFAVSVVEGAGSAIVADNIVDGSERAVVGYRWADAATGDLAGGDETRFGHLRVERNLVS</sequence>
<dbReference type="InterPro" id="IPR039448">
    <property type="entry name" value="Beta_helix"/>
</dbReference>
<accession>A0A5D4H182</accession>
<dbReference type="AlphaFoldDB" id="A0A5D4H182"/>
<dbReference type="InterPro" id="IPR022444">
    <property type="entry name" value="Cofactor-bd_rpt"/>
</dbReference>
<dbReference type="InterPro" id="IPR024535">
    <property type="entry name" value="RHGA/B-epi-like_pectate_lyase"/>
</dbReference>
<dbReference type="NCBIfam" id="TIGR03807">
    <property type="entry name" value="RR_fam_repeat"/>
    <property type="match status" value="1"/>
</dbReference>
<proteinExistence type="predicted"/>
<dbReference type="InterPro" id="IPR022388">
    <property type="entry name" value="CHP03808"/>
</dbReference>
<dbReference type="InterPro" id="IPR011050">
    <property type="entry name" value="Pectin_lyase_fold/virulence"/>
</dbReference>
<dbReference type="Proteomes" id="UP000323258">
    <property type="component" value="Unassembled WGS sequence"/>
</dbReference>
<protein>
    <submittedName>
        <fullName evidence="4">TIGR03808 family TAT-translocated repetitive protein</fullName>
    </submittedName>
</protein>
<dbReference type="Pfam" id="PF12708">
    <property type="entry name" value="Pect-lyase_RHGA_epim"/>
    <property type="match status" value="1"/>
</dbReference>
<name>A0A5D4H182_9HYPH</name>
<keyword evidence="5" id="KW-1185">Reference proteome</keyword>
<dbReference type="InterPro" id="IPR006626">
    <property type="entry name" value="PbH1"/>
</dbReference>
<dbReference type="OrthoDB" id="9788772at2"/>
<feature type="chain" id="PRO_5022820547" evidence="1">
    <location>
        <begin position="28"/>
        <end position="465"/>
    </location>
</feature>
<dbReference type="SUPFAM" id="SSF51126">
    <property type="entry name" value="Pectin lyase-like"/>
    <property type="match status" value="1"/>
</dbReference>
<organism evidence="4 5">
    <name type="scientific">Neoaquamicrobium microcysteis</name>
    <dbReference type="NCBI Taxonomy" id="2682781"/>
    <lineage>
        <taxon>Bacteria</taxon>
        <taxon>Pseudomonadati</taxon>
        <taxon>Pseudomonadota</taxon>
        <taxon>Alphaproteobacteria</taxon>
        <taxon>Hyphomicrobiales</taxon>
        <taxon>Phyllobacteriaceae</taxon>
        <taxon>Neoaquamicrobium</taxon>
    </lineage>
</organism>
<evidence type="ECO:0000313" key="4">
    <source>
        <dbReference type="EMBL" id="TYR34378.1"/>
    </source>
</evidence>
<feature type="signal peptide" evidence="1">
    <location>
        <begin position="1"/>
        <end position="27"/>
    </location>
</feature>
<dbReference type="SMART" id="SM00710">
    <property type="entry name" value="PbH1"/>
    <property type="match status" value="7"/>
</dbReference>